<feature type="compositionally biased region" description="Low complexity" evidence="1">
    <location>
        <begin position="48"/>
        <end position="70"/>
    </location>
</feature>
<evidence type="ECO:0008006" key="5">
    <source>
        <dbReference type="Google" id="ProtNLM"/>
    </source>
</evidence>
<feature type="signal peptide" evidence="2">
    <location>
        <begin position="1"/>
        <end position="16"/>
    </location>
</feature>
<dbReference type="GeneID" id="95983848"/>
<reference evidence="3 4" key="1">
    <citation type="submission" date="2023-08" db="EMBL/GenBank/DDBJ databases">
        <title>Annotated Genome Sequence of Vanrija albida AlHP1.</title>
        <authorList>
            <person name="Herzog R."/>
        </authorList>
    </citation>
    <scope>NUCLEOTIDE SEQUENCE [LARGE SCALE GENOMIC DNA]</scope>
    <source>
        <strain evidence="3 4">AlHP1</strain>
    </source>
</reference>
<dbReference type="Proteomes" id="UP001565368">
    <property type="component" value="Unassembled WGS sequence"/>
</dbReference>
<protein>
    <recommendedName>
        <fullName evidence="5">Mating factor alpha</fullName>
    </recommendedName>
</protein>
<feature type="region of interest" description="Disordered" evidence="1">
    <location>
        <begin position="94"/>
        <end position="115"/>
    </location>
</feature>
<accession>A0ABR3QAZ9</accession>
<organism evidence="3 4">
    <name type="scientific">Vanrija albida</name>
    <dbReference type="NCBI Taxonomy" id="181172"/>
    <lineage>
        <taxon>Eukaryota</taxon>
        <taxon>Fungi</taxon>
        <taxon>Dikarya</taxon>
        <taxon>Basidiomycota</taxon>
        <taxon>Agaricomycotina</taxon>
        <taxon>Tremellomycetes</taxon>
        <taxon>Trichosporonales</taxon>
        <taxon>Trichosporonaceae</taxon>
        <taxon>Vanrija</taxon>
    </lineage>
</organism>
<proteinExistence type="predicted"/>
<keyword evidence="4" id="KW-1185">Reference proteome</keyword>
<sequence length="394" mass="38640">MKLALAFTTLAALAAAAPLPVTERTSPPGPPLTPVVDGAPLAARDPQGSAASGGSSTGWNGNPNGSSAASRGGGGSAGWYWSYGSAPEAGVAKRGAEAEAADGPKGSWKAGNWAPLNRADGQHAAAQGVWVAGGKRADADTAGYKGHGAGKRRFIYGGNDPAGPFVPGLLPAVKRQGSAYGGGPANTNNGWHGTSGSSAPLGQAVPGTGTWYSSAPYAGIARDADPKAEADTGDVVTRDADSAVEARDAEPDAQPQGYAYGAGPANVNNGWHGTSGSSAAVGNPAAAVSWNWYGSAPYAGVARDAEGEGEGEGGAVEVGDAEAEDTVVEARDAAPQGHAVAYSAGAANVNSGWHGSASAPNGNAYAPAGWNWYGSAPEAAIARDVADGAAPAEA</sequence>
<gene>
    <name evidence="3" type="ORF">Q8F55_002805</name>
</gene>
<evidence type="ECO:0000313" key="3">
    <source>
        <dbReference type="EMBL" id="KAL1411837.1"/>
    </source>
</evidence>
<name>A0ABR3QAZ9_9TREE</name>
<evidence type="ECO:0000313" key="4">
    <source>
        <dbReference type="Proteomes" id="UP001565368"/>
    </source>
</evidence>
<feature type="region of interest" description="Disordered" evidence="1">
    <location>
        <begin position="16"/>
        <end position="71"/>
    </location>
</feature>
<dbReference type="RefSeq" id="XP_069211781.1">
    <property type="nucleotide sequence ID" value="XM_069351395.1"/>
</dbReference>
<evidence type="ECO:0000256" key="1">
    <source>
        <dbReference type="SAM" id="MobiDB-lite"/>
    </source>
</evidence>
<comment type="caution">
    <text evidence="3">The sequence shown here is derived from an EMBL/GenBank/DDBJ whole genome shotgun (WGS) entry which is preliminary data.</text>
</comment>
<evidence type="ECO:0000256" key="2">
    <source>
        <dbReference type="SAM" id="SignalP"/>
    </source>
</evidence>
<keyword evidence="2" id="KW-0732">Signal</keyword>
<dbReference type="EMBL" id="JBBXJM010000002">
    <property type="protein sequence ID" value="KAL1411837.1"/>
    <property type="molecule type" value="Genomic_DNA"/>
</dbReference>
<feature type="chain" id="PRO_5045598605" description="Mating factor alpha" evidence="2">
    <location>
        <begin position="17"/>
        <end position="394"/>
    </location>
</feature>